<feature type="chain" id="PRO_5009681365" description="DUF4399 domain-containing protein" evidence="2">
    <location>
        <begin position="27"/>
        <end position="291"/>
    </location>
</feature>
<protein>
    <recommendedName>
        <fullName evidence="3">DUF4399 domain-containing protein</fullName>
    </recommendedName>
</protein>
<feature type="compositionally biased region" description="Low complexity" evidence="1">
    <location>
        <begin position="28"/>
        <end position="40"/>
    </location>
</feature>
<organism evidence="4 5">
    <name type="scientific">Hydrogenophaga intermedia</name>
    <dbReference type="NCBI Taxonomy" id="65786"/>
    <lineage>
        <taxon>Bacteria</taxon>
        <taxon>Pseudomonadati</taxon>
        <taxon>Pseudomonadota</taxon>
        <taxon>Betaproteobacteria</taxon>
        <taxon>Burkholderiales</taxon>
        <taxon>Comamonadaceae</taxon>
        <taxon>Hydrogenophaga</taxon>
    </lineage>
</organism>
<name>A0A1L1PFT1_HYDIT</name>
<reference evidence="5" key="2">
    <citation type="submission" date="2014-11" db="EMBL/GenBank/DDBJ databases">
        <title>Draft genome sequence of Hydrogenophaga intermedia S1.</title>
        <authorList>
            <person name="Gan H.M."/>
            <person name="Chew T.H."/>
            <person name="Stolz A."/>
        </authorList>
    </citation>
    <scope>NUCLEOTIDE SEQUENCE [LARGE SCALE GENOMIC DNA]</scope>
    <source>
        <strain evidence="5">S1</strain>
    </source>
</reference>
<dbReference type="RefSeq" id="WP_009519886.1">
    <property type="nucleotide sequence ID" value="NZ_CCAE010000001.1"/>
</dbReference>
<reference evidence="5" key="1">
    <citation type="submission" date="2014-02" db="EMBL/GenBank/DDBJ databases">
        <authorList>
            <person name="Gan H."/>
        </authorList>
    </citation>
    <scope>NUCLEOTIDE SEQUENCE [LARGE SCALE GENOMIC DNA]</scope>
    <source>
        <strain evidence="5">S1</strain>
    </source>
</reference>
<feature type="domain" description="DUF4399" evidence="3">
    <location>
        <begin position="88"/>
        <end position="178"/>
    </location>
</feature>
<evidence type="ECO:0000259" key="3">
    <source>
        <dbReference type="Pfam" id="PF14347"/>
    </source>
</evidence>
<evidence type="ECO:0000256" key="1">
    <source>
        <dbReference type="SAM" id="MobiDB-lite"/>
    </source>
</evidence>
<proteinExistence type="predicted"/>
<sequence length="291" mass="31352" precursor="true">MRQSPAPFLRSGVALMAALGTSAAMAQAAHGPGAHNHAAPTQATPAVGTPEPARVLHPWQAAPPRLSAEAYFTNLKDGDRIETPYVLKFGLSGGWGLAPIAQTGQGKSGHHHLLVNRDLPLNFKQALPFNEQYIHFGKGQMETVLTLEPGEYTLRMLLADQQHLPHFVFSKPTKITVTRKNATDPATLQKKGLAIDVVQSNSQRPPFLVRFHASLLNVAQVTQKIPETGHFKLTVAPVAGGAPAVMDFRDGQTEVWLAPPAGAYNLRLEMLDNLDPGKALAEAATARVEVR</sequence>
<evidence type="ECO:0000313" key="5">
    <source>
        <dbReference type="Proteomes" id="UP000028878"/>
    </source>
</evidence>
<gene>
    <name evidence="4" type="ORF">BN948_00202</name>
</gene>
<dbReference type="AlphaFoldDB" id="A0A1L1PFT1"/>
<feature type="domain" description="DUF4399" evidence="3">
    <location>
        <begin position="209"/>
        <end position="280"/>
    </location>
</feature>
<dbReference type="Pfam" id="PF14347">
    <property type="entry name" value="DUF4399"/>
    <property type="match status" value="2"/>
</dbReference>
<dbReference type="InterPro" id="IPR025512">
    <property type="entry name" value="DUF4399"/>
</dbReference>
<keyword evidence="5" id="KW-1185">Reference proteome</keyword>
<accession>A0A1L1PFT1</accession>
<dbReference type="Proteomes" id="UP000028878">
    <property type="component" value="Unassembled WGS sequence"/>
</dbReference>
<keyword evidence="2" id="KW-0732">Signal</keyword>
<feature type="signal peptide" evidence="2">
    <location>
        <begin position="1"/>
        <end position="26"/>
    </location>
</feature>
<evidence type="ECO:0000313" key="4">
    <source>
        <dbReference type="EMBL" id="CDN85807.1"/>
    </source>
</evidence>
<evidence type="ECO:0000256" key="2">
    <source>
        <dbReference type="SAM" id="SignalP"/>
    </source>
</evidence>
<feature type="region of interest" description="Disordered" evidence="1">
    <location>
        <begin position="28"/>
        <end position="51"/>
    </location>
</feature>
<dbReference type="EMBL" id="CCAE010000001">
    <property type="protein sequence ID" value="CDN85807.1"/>
    <property type="molecule type" value="Genomic_DNA"/>
</dbReference>